<feature type="region of interest" description="Disordered" evidence="1">
    <location>
        <begin position="133"/>
        <end position="155"/>
    </location>
</feature>
<reference evidence="2 3" key="1">
    <citation type="journal article" date="2024" name="Nat. Commun.">
        <title>Phylogenomics reveals the evolutionary origins of lichenization in chlorophyte algae.</title>
        <authorList>
            <person name="Puginier C."/>
            <person name="Libourel C."/>
            <person name="Otte J."/>
            <person name="Skaloud P."/>
            <person name="Haon M."/>
            <person name="Grisel S."/>
            <person name="Petersen M."/>
            <person name="Berrin J.G."/>
            <person name="Delaux P.M."/>
            <person name="Dal Grande F."/>
            <person name="Keller J."/>
        </authorList>
    </citation>
    <scope>NUCLEOTIDE SEQUENCE [LARGE SCALE GENOMIC DNA]</scope>
    <source>
        <strain evidence="2 3">SAG 2043</strain>
    </source>
</reference>
<comment type="caution">
    <text evidence="2">The sequence shown here is derived from an EMBL/GenBank/DDBJ whole genome shotgun (WGS) entry which is preliminary data.</text>
</comment>
<sequence>MKGKASAASRQGLEQGAQASSSAWHLGICARRAVAPADGEKAAFYLQCYLPCLLGGLEASGKTPRLEILLSGYECGSWLGSSIFQQPALLALLAKDLSRLDLSCLRQYFGDREAGLDDMLRFHLSNAEMRLRQEQARGERKAVPDLDYNRSSTHE</sequence>
<proteinExistence type="predicted"/>
<dbReference type="EMBL" id="JALJOR010000002">
    <property type="protein sequence ID" value="KAK9823192.1"/>
    <property type="molecule type" value="Genomic_DNA"/>
</dbReference>
<dbReference type="Proteomes" id="UP001489004">
    <property type="component" value="Unassembled WGS sequence"/>
</dbReference>
<protein>
    <submittedName>
        <fullName evidence="2">Uncharacterized protein</fullName>
    </submittedName>
</protein>
<gene>
    <name evidence="2" type="ORF">WJX72_000979</name>
</gene>
<evidence type="ECO:0000256" key="1">
    <source>
        <dbReference type="SAM" id="MobiDB-lite"/>
    </source>
</evidence>
<name>A0AAW1QP59_9CHLO</name>
<dbReference type="AlphaFoldDB" id="A0AAW1QP59"/>
<evidence type="ECO:0000313" key="2">
    <source>
        <dbReference type="EMBL" id="KAK9823192.1"/>
    </source>
</evidence>
<accession>A0AAW1QP59</accession>
<organism evidence="2 3">
    <name type="scientific">[Myrmecia] bisecta</name>
    <dbReference type="NCBI Taxonomy" id="41462"/>
    <lineage>
        <taxon>Eukaryota</taxon>
        <taxon>Viridiplantae</taxon>
        <taxon>Chlorophyta</taxon>
        <taxon>core chlorophytes</taxon>
        <taxon>Trebouxiophyceae</taxon>
        <taxon>Trebouxiales</taxon>
        <taxon>Trebouxiaceae</taxon>
        <taxon>Myrmecia</taxon>
    </lineage>
</organism>
<keyword evidence="3" id="KW-1185">Reference proteome</keyword>
<evidence type="ECO:0000313" key="3">
    <source>
        <dbReference type="Proteomes" id="UP001489004"/>
    </source>
</evidence>